<feature type="domain" description="Phosphoadenosine phosphosulphate reductase" evidence="6">
    <location>
        <begin position="50"/>
        <end position="218"/>
    </location>
</feature>
<comment type="caution">
    <text evidence="7">The sequence shown here is derived from an EMBL/GenBank/DDBJ whole genome shotgun (WGS) entry which is preliminary data.</text>
</comment>
<dbReference type="GO" id="GO:0046872">
    <property type="term" value="F:metal ion binding"/>
    <property type="evidence" value="ECO:0007669"/>
    <property type="project" value="UniProtKB-KW"/>
</dbReference>
<dbReference type="InterPro" id="IPR004511">
    <property type="entry name" value="PAPS/APS_Rdtase"/>
</dbReference>
<comment type="pathway">
    <text evidence="3 4">Sulfur metabolism; hydrogen sulfide biosynthesis; sulfite from sulfate.</text>
</comment>
<dbReference type="AlphaFoldDB" id="A0A2T6BC62"/>
<proteinExistence type="inferred from homology"/>
<comment type="catalytic activity">
    <reaction evidence="4">
        <text>[thioredoxin]-disulfide + sulfite + AMP + 2 H(+) = adenosine 5'-phosphosulfate + [thioredoxin]-dithiol</text>
        <dbReference type="Rhea" id="RHEA:21976"/>
        <dbReference type="Rhea" id="RHEA-COMP:10698"/>
        <dbReference type="Rhea" id="RHEA-COMP:10700"/>
        <dbReference type="ChEBI" id="CHEBI:15378"/>
        <dbReference type="ChEBI" id="CHEBI:17359"/>
        <dbReference type="ChEBI" id="CHEBI:29950"/>
        <dbReference type="ChEBI" id="CHEBI:50058"/>
        <dbReference type="ChEBI" id="CHEBI:58243"/>
        <dbReference type="ChEBI" id="CHEBI:456215"/>
        <dbReference type="EC" id="1.8.4.10"/>
    </reaction>
</comment>
<dbReference type="GO" id="GO:0019379">
    <property type="term" value="P:sulfate assimilation, phosphoadenylyl sulfate reduction by phosphoadenylyl-sulfate reductase (thioredoxin)"/>
    <property type="evidence" value="ECO:0007669"/>
    <property type="project" value="UniProtKB-UniRule"/>
</dbReference>
<dbReference type="GO" id="GO:0005737">
    <property type="term" value="C:cytoplasm"/>
    <property type="evidence" value="ECO:0007669"/>
    <property type="project" value="UniProtKB-SubCell"/>
</dbReference>
<comment type="similarity">
    <text evidence="1 4">Belongs to the PAPS reductase family. CysH subfamily.</text>
</comment>
<comment type="function">
    <text evidence="4">Catalyzes the formation of sulfite from adenosine 5'-phosphosulfate (APS) using thioredoxin as an electron donor.</text>
</comment>
<name>A0A2T6BC62_9BACL</name>
<evidence type="ECO:0000256" key="2">
    <source>
        <dbReference type="ARBA" id="ARBA00023002"/>
    </source>
</evidence>
<organism evidence="7 8">
    <name type="scientific">Melghirimyces profundicolus</name>
    <dbReference type="NCBI Taxonomy" id="1242148"/>
    <lineage>
        <taxon>Bacteria</taxon>
        <taxon>Bacillati</taxon>
        <taxon>Bacillota</taxon>
        <taxon>Bacilli</taxon>
        <taxon>Bacillales</taxon>
        <taxon>Thermoactinomycetaceae</taxon>
        <taxon>Melghirimyces</taxon>
    </lineage>
</organism>
<feature type="binding site" evidence="4">
    <location>
        <position position="216"/>
    </location>
    <ligand>
        <name>[4Fe-4S] cluster</name>
        <dbReference type="ChEBI" id="CHEBI:49883"/>
    </ligand>
</feature>
<evidence type="ECO:0000256" key="4">
    <source>
        <dbReference type="HAMAP-Rule" id="MF_00063"/>
    </source>
</evidence>
<dbReference type="NCBIfam" id="NF002537">
    <property type="entry name" value="PRK02090.1"/>
    <property type="match status" value="1"/>
</dbReference>
<feature type="region of interest" description="Disordered" evidence="5">
    <location>
        <begin position="1"/>
        <end position="25"/>
    </location>
</feature>
<keyword evidence="2 4" id="KW-0560">Oxidoreductase</keyword>
<dbReference type="GO" id="GO:0004604">
    <property type="term" value="F:phosphoadenylyl-sulfate reductase (thioredoxin) activity"/>
    <property type="evidence" value="ECO:0007669"/>
    <property type="project" value="UniProtKB-UniRule"/>
</dbReference>
<dbReference type="Proteomes" id="UP000244240">
    <property type="component" value="Unassembled WGS sequence"/>
</dbReference>
<dbReference type="RefSeq" id="WP_108025779.1">
    <property type="nucleotide sequence ID" value="NZ_QBKR01000028.1"/>
</dbReference>
<dbReference type="OrthoDB" id="9772604at2"/>
<dbReference type="EMBL" id="QBKR01000028">
    <property type="protein sequence ID" value="PTX53668.1"/>
    <property type="molecule type" value="Genomic_DNA"/>
</dbReference>
<evidence type="ECO:0000256" key="3">
    <source>
        <dbReference type="ARBA" id="ARBA00024327"/>
    </source>
</evidence>
<keyword evidence="4" id="KW-0408">Iron</keyword>
<evidence type="ECO:0000256" key="5">
    <source>
        <dbReference type="SAM" id="MobiDB-lite"/>
    </source>
</evidence>
<feature type="binding site" evidence="4">
    <location>
        <position position="130"/>
    </location>
    <ligand>
        <name>[4Fe-4S] cluster</name>
        <dbReference type="ChEBI" id="CHEBI:49883"/>
    </ligand>
</feature>
<evidence type="ECO:0000259" key="6">
    <source>
        <dbReference type="Pfam" id="PF01507"/>
    </source>
</evidence>
<feature type="binding site" evidence="4">
    <location>
        <position position="213"/>
    </location>
    <ligand>
        <name>[4Fe-4S] cluster</name>
        <dbReference type="ChEBI" id="CHEBI:49883"/>
    </ligand>
</feature>
<dbReference type="HAMAP" id="MF_00063">
    <property type="entry name" value="CysH"/>
    <property type="match status" value="1"/>
</dbReference>
<dbReference type="GO" id="GO:0043866">
    <property type="term" value="F:adenylyl-sulfate reductase (thioredoxin) activity"/>
    <property type="evidence" value="ECO:0007669"/>
    <property type="project" value="UniProtKB-EC"/>
</dbReference>
<sequence>MSNQSDQPRRPSPEEKRRREEAEKAAEDLCGSKPWEILEWGARRFGSSMTLACSFGYEDVALIHMLQQVAPDLDIFYLDTDLLFEETYRTRDRLAEKYDIDFKRVRPAYTLEKQAQLWGDELWKRDPDACCFLRKVEPLSRFLKHYDAWCTGIRREQSPTREHTKVVEWDTQFQMVKLNPLACWKEDQVWEYIRKNRIPYNPMHDHRYPSIGCIPCTRQVQPGEDPRAGRWSGTGKTECGLHPAKDKKGIGNF</sequence>
<comment type="cofactor">
    <cofactor evidence="4">
        <name>[4Fe-4S] cluster</name>
        <dbReference type="ChEBI" id="CHEBI:49883"/>
    </cofactor>
    <text evidence="4">Binds 1 [4Fe-4S] cluster per subunit.</text>
</comment>
<comment type="subcellular location">
    <subcellularLocation>
        <location evidence="4">Cytoplasm</location>
    </subcellularLocation>
</comment>
<feature type="compositionally biased region" description="Basic and acidic residues" evidence="5">
    <location>
        <begin position="243"/>
        <end position="253"/>
    </location>
</feature>
<dbReference type="InterPro" id="IPR014729">
    <property type="entry name" value="Rossmann-like_a/b/a_fold"/>
</dbReference>
<dbReference type="PANTHER" id="PTHR46509:SF1">
    <property type="entry name" value="PHOSPHOADENOSINE PHOSPHOSULFATE REDUCTASE"/>
    <property type="match status" value="1"/>
</dbReference>
<keyword evidence="4" id="KW-0479">Metal-binding</keyword>
<dbReference type="Pfam" id="PF01507">
    <property type="entry name" value="PAPS_reduct"/>
    <property type="match status" value="1"/>
</dbReference>
<feature type="binding site" evidence="4">
    <location>
        <position position="131"/>
    </location>
    <ligand>
        <name>[4Fe-4S] cluster</name>
        <dbReference type="ChEBI" id="CHEBI:49883"/>
    </ligand>
</feature>
<feature type="active site" description="Nucleophile; cysteine thiosulfonate intermediate" evidence="4">
    <location>
        <position position="239"/>
    </location>
</feature>
<dbReference type="InterPro" id="IPR002500">
    <property type="entry name" value="PAPS_reduct_dom"/>
</dbReference>
<evidence type="ECO:0000256" key="1">
    <source>
        <dbReference type="ARBA" id="ARBA00009732"/>
    </source>
</evidence>
<dbReference type="NCBIfam" id="TIGR00434">
    <property type="entry name" value="cysH"/>
    <property type="match status" value="1"/>
</dbReference>
<reference evidence="7 8" key="1">
    <citation type="submission" date="2018-04" db="EMBL/GenBank/DDBJ databases">
        <title>Genomic Encyclopedia of Archaeal and Bacterial Type Strains, Phase II (KMG-II): from individual species to whole genera.</title>
        <authorList>
            <person name="Goeker M."/>
        </authorList>
    </citation>
    <scope>NUCLEOTIDE SEQUENCE [LARGE SCALE GENOMIC DNA]</scope>
    <source>
        <strain evidence="7 8">DSM 45787</strain>
    </source>
</reference>
<evidence type="ECO:0000313" key="8">
    <source>
        <dbReference type="Proteomes" id="UP000244240"/>
    </source>
</evidence>
<dbReference type="Gene3D" id="3.40.50.620">
    <property type="entry name" value="HUPs"/>
    <property type="match status" value="1"/>
</dbReference>
<gene>
    <name evidence="4" type="primary">cysH</name>
    <name evidence="7" type="ORF">C8P63_12831</name>
</gene>
<protein>
    <recommendedName>
        <fullName evidence="4">Adenosine 5'-phosphosulfate reductase</fullName>
        <shortName evidence="4">APS reductase</shortName>
        <ecNumber evidence="4">1.8.4.10</ecNumber>
    </recommendedName>
    <alternativeName>
        <fullName evidence="4">5'-adenylylsulfate reductase</fullName>
    </alternativeName>
    <alternativeName>
        <fullName evidence="4">Thioredoxin-dependent 5'-adenylylsulfate reductase</fullName>
    </alternativeName>
</protein>
<keyword evidence="8" id="KW-1185">Reference proteome</keyword>
<dbReference type="PANTHER" id="PTHR46509">
    <property type="entry name" value="PHOSPHOADENOSINE PHOSPHOSULFATE REDUCTASE"/>
    <property type="match status" value="1"/>
</dbReference>
<dbReference type="GO" id="GO:0051539">
    <property type="term" value="F:4 iron, 4 sulfur cluster binding"/>
    <property type="evidence" value="ECO:0007669"/>
    <property type="project" value="UniProtKB-UniRule"/>
</dbReference>
<dbReference type="CDD" id="cd23945">
    <property type="entry name" value="PAPS_reductase"/>
    <property type="match status" value="1"/>
</dbReference>
<evidence type="ECO:0000313" key="7">
    <source>
        <dbReference type="EMBL" id="PTX53668.1"/>
    </source>
</evidence>
<dbReference type="SUPFAM" id="SSF52402">
    <property type="entry name" value="Adenine nucleotide alpha hydrolases-like"/>
    <property type="match status" value="1"/>
</dbReference>
<dbReference type="PIRSF" id="PIRSF000857">
    <property type="entry name" value="PAPS_reductase"/>
    <property type="match status" value="1"/>
</dbReference>
<keyword evidence="4" id="KW-0411">Iron-sulfur</keyword>
<accession>A0A2T6BC62</accession>
<keyword evidence="4" id="KW-0963">Cytoplasm</keyword>
<dbReference type="GO" id="GO:0070814">
    <property type="term" value="P:hydrogen sulfide biosynthetic process"/>
    <property type="evidence" value="ECO:0007669"/>
    <property type="project" value="UniProtKB-UniRule"/>
</dbReference>
<feature type="region of interest" description="Disordered" evidence="5">
    <location>
        <begin position="224"/>
        <end position="253"/>
    </location>
</feature>
<feature type="compositionally biased region" description="Basic and acidic residues" evidence="5">
    <location>
        <begin position="7"/>
        <end position="25"/>
    </location>
</feature>
<dbReference type="EC" id="1.8.4.10" evidence="4"/>